<proteinExistence type="predicted"/>
<reference evidence="2 3" key="1">
    <citation type="journal article" date="2013" name="BMC Genomics">
        <title>The miniature genome of a carnivorous plant Genlisea aurea contains a low number of genes and short non-coding sequences.</title>
        <authorList>
            <person name="Leushkin E.V."/>
            <person name="Sutormin R.A."/>
            <person name="Nabieva E.R."/>
            <person name="Penin A.A."/>
            <person name="Kondrashov A.S."/>
            <person name="Logacheva M.D."/>
        </authorList>
    </citation>
    <scope>NUCLEOTIDE SEQUENCE [LARGE SCALE GENOMIC DNA]</scope>
</reference>
<evidence type="ECO:0000313" key="3">
    <source>
        <dbReference type="Proteomes" id="UP000015453"/>
    </source>
</evidence>
<keyword evidence="3" id="KW-1185">Reference proteome</keyword>
<dbReference type="Proteomes" id="UP000015453">
    <property type="component" value="Unassembled WGS sequence"/>
</dbReference>
<dbReference type="AlphaFoldDB" id="S8BSV8"/>
<comment type="caution">
    <text evidence="2">The sequence shown here is derived from an EMBL/GenBank/DDBJ whole genome shotgun (WGS) entry which is preliminary data.</text>
</comment>
<feature type="signal peptide" evidence="1">
    <location>
        <begin position="1"/>
        <end position="42"/>
    </location>
</feature>
<protein>
    <submittedName>
        <fullName evidence="2">Uncharacterized protein</fullName>
    </submittedName>
</protein>
<gene>
    <name evidence="2" type="ORF">M569_17132</name>
</gene>
<feature type="chain" id="PRO_5004548561" evidence="1">
    <location>
        <begin position="43"/>
        <end position="92"/>
    </location>
</feature>
<dbReference type="EMBL" id="AUSU01009955">
    <property type="protein sequence ID" value="EPS57685.1"/>
    <property type="molecule type" value="Genomic_DNA"/>
</dbReference>
<keyword evidence="1" id="KW-0732">Signal</keyword>
<sequence>MYSQATVTPFASGESGTHHPAQAALQWHLLWACVLAINKADASIWVQVWGVGEAKGCKRERLVNHVDEYKDFCIKIGHNMKSANQIMQQCLK</sequence>
<evidence type="ECO:0000313" key="2">
    <source>
        <dbReference type="EMBL" id="EPS57685.1"/>
    </source>
</evidence>
<organism evidence="2 3">
    <name type="scientific">Genlisea aurea</name>
    <dbReference type="NCBI Taxonomy" id="192259"/>
    <lineage>
        <taxon>Eukaryota</taxon>
        <taxon>Viridiplantae</taxon>
        <taxon>Streptophyta</taxon>
        <taxon>Embryophyta</taxon>
        <taxon>Tracheophyta</taxon>
        <taxon>Spermatophyta</taxon>
        <taxon>Magnoliopsida</taxon>
        <taxon>eudicotyledons</taxon>
        <taxon>Gunneridae</taxon>
        <taxon>Pentapetalae</taxon>
        <taxon>asterids</taxon>
        <taxon>lamiids</taxon>
        <taxon>Lamiales</taxon>
        <taxon>Lentibulariaceae</taxon>
        <taxon>Genlisea</taxon>
    </lineage>
</organism>
<accession>S8BSV8</accession>
<name>S8BSV8_9LAMI</name>
<evidence type="ECO:0000256" key="1">
    <source>
        <dbReference type="SAM" id="SignalP"/>
    </source>
</evidence>